<dbReference type="VEuPathDB" id="FungiDB:AMAG_11101"/>
<evidence type="ECO:0000256" key="2">
    <source>
        <dbReference type="SAM" id="MobiDB-lite"/>
    </source>
</evidence>
<dbReference type="Gene3D" id="3.30.420.40">
    <property type="match status" value="2"/>
</dbReference>
<sequence>MPPKSTARASSTDSSAPHPPTTPTTGSNAALAVTTPVAASKKKAVRKSTTVIVTHGPRGVPLVPVPRWSRFAVSSSNVDITRNVLSRFLAHPAQDVLKGVPATPEPTRVVVLHPGSRYLRLGFATDVVPKVVPDVIARRVAPNRKDPAPDLPAYRQADDATATATKRAARAAADEYFHARMKQANLKTPLNALGMVQAFNGSARPVPVPALNDPFHIDWIRVDPAAAPPPYFVGQQALDLDDAARAQYPLYYPFYAKTLNTRDYTSLVEWHHDVAAILRTALQKELGLTPTDLPLTRIALAVPDLLDARVVDELLNVLFSSLGVHSVVIAQESTMACTGAGLSLACVVDIGAHATSIALVENGEITDSTRVLVGGDDVTAVLYDLMAENRAPLARHWPPGHATLDPDAWGLANPAAPRVRGMVEEIKEKWCTANEAELAVQVVDVHVREPGKVTVKYAMKVYSEVYCAPLCFFFPGLVDVKHKLLALKRHAHLLEPGHTAAVSGKSAGTWCGNAGFYGLPMGHASPWKHPALSHRCSVTAQLMFMDDLTAGPTPGTAAAPTEPPTLGLRFPTLTPATAPAEGATSESVAASDAASDAPSVPAPPAAATPAPDATPTVADTPSPIASMTLDDFITTNVARPLDLAIHHLIQGVRNEERARKLYASILLVGSGAAKIRAFGSRVLEDRLRRTMATAASTLPSSPATAAALASAMAVTVTPPPRDLDPGHVMWKGAAVLARVECAGDMALSSGEWRAYGTPTALAVKNGIVLAGAPMSGASAGPSAALVFDPCV</sequence>
<evidence type="ECO:0000313" key="4">
    <source>
        <dbReference type="Proteomes" id="UP000054350"/>
    </source>
</evidence>
<proteinExistence type="inferred from homology"/>
<accession>A0A0L0SSL6</accession>
<reference evidence="4" key="2">
    <citation type="submission" date="2009-11" db="EMBL/GenBank/DDBJ databases">
        <title>The Genome Sequence of Allomyces macrogynus strain ATCC 38327.</title>
        <authorList>
            <consortium name="The Broad Institute Genome Sequencing Platform"/>
            <person name="Russ C."/>
            <person name="Cuomo C."/>
            <person name="Shea T."/>
            <person name="Young S.K."/>
            <person name="Zeng Q."/>
            <person name="Koehrsen M."/>
            <person name="Haas B."/>
            <person name="Borodovsky M."/>
            <person name="Guigo R."/>
            <person name="Alvarado L."/>
            <person name="Berlin A."/>
            <person name="Borenstein D."/>
            <person name="Chen Z."/>
            <person name="Engels R."/>
            <person name="Freedman E."/>
            <person name="Gellesch M."/>
            <person name="Goldberg J."/>
            <person name="Griggs A."/>
            <person name="Gujja S."/>
            <person name="Heiman D."/>
            <person name="Hepburn T."/>
            <person name="Howarth C."/>
            <person name="Jen D."/>
            <person name="Larson L."/>
            <person name="Lewis B."/>
            <person name="Mehta T."/>
            <person name="Park D."/>
            <person name="Pearson M."/>
            <person name="Roberts A."/>
            <person name="Saif S."/>
            <person name="Shenoy N."/>
            <person name="Sisk P."/>
            <person name="Stolte C."/>
            <person name="Sykes S."/>
            <person name="Walk T."/>
            <person name="White J."/>
            <person name="Yandava C."/>
            <person name="Burger G."/>
            <person name="Gray M.W."/>
            <person name="Holland P.W.H."/>
            <person name="King N."/>
            <person name="Lang F.B.F."/>
            <person name="Roger A.J."/>
            <person name="Ruiz-Trillo I."/>
            <person name="Lander E."/>
            <person name="Nusbaum C."/>
        </authorList>
    </citation>
    <scope>NUCLEOTIDE SEQUENCE [LARGE SCALE GENOMIC DNA]</scope>
    <source>
        <strain evidence="4">ATCC 38327</strain>
    </source>
</reference>
<dbReference type="AlphaFoldDB" id="A0A0L0SSL6"/>
<dbReference type="STRING" id="578462.A0A0L0SSL6"/>
<dbReference type="Gene3D" id="3.90.640.10">
    <property type="entry name" value="Actin, Chain A, domain 4"/>
    <property type="match status" value="1"/>
</dbReference>
<gene>
    <name evidence="3" type="ORF">AMAG_11101</name>
</gene>
<protein>
    <submittedName>
        <fullName evidence="3">Uncharacterized protein</fullName>
    </submittedName>
</protein>
<feature type="compositionally biased region" description="Low complexity" evidence="2">
    <location>
        <begin position="1"/>
        <end position="16"/>
    </location>
</feature>
<dbReference type="Proteomes" id="UP000054350">
    <property type="component" value="Unassembled WGS sequence"/>
</dbReference>
<feature type="compositionally biased region" description="Low complexity" evidence="2">
    <location>
        <begin position="607"/>
        <end position="622"/>
    </location>
</feature>
<name>A0A0L0SSL6_ALLM3</name>
<dbReference type="InterPro" id="IPR043129">
    <property type="entry name" value="ATPase_NBD"/>
</dbReference>
<feature type="region of interest" description="Disordered" evidence="2">
    <location>
        <begin position="1"/>
        <end position="29"/>
    </location>
</feature>
<feature type="compositionally biased region" description="Low complexity" evidence="2">
    <location>
        <begin position="588"/>
        <end position="599"/>
    </location>
</feature>
<dbReference type="OMA" id="AYKCMWA"/>
<organism evidence="3 4">
    <name type="scientific">Allomyces macrogynus (strain ATCC 38327)</name>
    <name type="common">Allomyces javanicus var. macrogynus</name>
    <dbReference type="NCBI Taxonomy" id="578462"/>
    <lineage>
        <taxon>Eukaryota</taxon>
        <taxon>Fungi</taxon>
        <taxon>Fungi incertae sedis</taxon>
        <taxon>Blastocladiomycota</taxon>
        <taxon>Blastocladiomycetes</taxon>
        <taxon>Blastocladiales</taxon>
        <taxon>Blastocladiaceae</taxon>
        <taxon>Allomyces</taxon>
    </lineage>
</organism>
<dbReference type="OrthoDB" id="5572108at2759"/>
<evidence type="ECO:0000256" key="1">
    <source>
        <dbReference type="RuleBase" id="RU000487"/>
    </source>
</evidence>
<dbReference type="SUPFAM" id="SSF53067">
    <property type="entry name" value="Actin-like ATPase domain"/>
    <property type="match status" value="2"/>
</dbReference>
<dbReference type="Pfam" id="PF00022">
    <property type="entry name" value="Actin"/>
    <property type="match status" value="1"/>
</dbReference>
<dbReference type="InterPro" id="IPR004000">
    <property type="entry name" value="Actin"/>
</dbReference>
<evidence type="ECO:0000313" key="3">
    <source>
        <dbReference type="EMBL" id="KNE65481.1"/>
    </source>
</evidence>
<reference evidence="3 4" key="1">
    <citation type="submission" date="2009-11" db="EMBL/GenBank/DDBJ databases">
        <title>Annotation of Allomyces macrogynus ATCC 38327.</title>
        <authorList>
            <consortium name="The Broad Institute Genome Sequencing Platform"/>
            <person name="Russ C."/>
            <person name="Cuomo C."/>
            <person name="Burger G."/>
            <person name="Gray M.W."/>
            <person name="Holland P.W.H."/>
            <person name="King N."/>
            <person name="Lang F.B.F."/>
            <person name="Roger A.J."/>
            <person name="Ruiz-Trillo I."/>
            <person name="Young S.K."/>
            <person name="Zeng Q."/>
            <person name="Gargeya S."/>
            <person name="Fitzgerald M."/>
            <person name="Haas B."/>
            <person name="Abouelleil A."/>
            <person name="Alvarado L."/>
            <person name="Arachchi H.M."/>
            <person name="Berlin A."/>
            <person name="Chapman S.B."/>
            <person name="Gearin G."/>
            <person name="Goldberg J."/>
            <person name="Griggs A."/>
            <person name="Gujja S."/>
            <person name="Hansen M."/>
            <person name="Heiman D."/>
            <person name="Howarth C."/>
            <person name="Larimer J."/>
            <person name="Lui A."/>
            <person name="MacDonald P.J.P."/>
            <person name="McCowen C."/>
            <person name="Montmayeur A."/>
            <person name="Murphy C."/>
            <person name="Neiman D."/>
            <person name="Pearson M."/>
            <person name="Priest M."/>
            <person name="Roberts A."/>
            <person name="Saif S."/>
            <person name="Shea T."/>
            <person name="Sisk P."/>
            <person name="Stolte C."/>
            <person name="Sykes S."/>
            <person name="Wortman J."/>
            <person name="Nusbaum C."/>
            <person name="Birren B."/>
        </authorList>
    </citation>
    <scope>NUCLEOTIDE SEQUENCE [LARGE SCALE GENOMIC DNA]</scope>
    <source>
        <strain evidence="3 4">ATCC 38327</strain>
    </source>
</reference>
<dbReference type="EMBL" id="GG745347">
    <property type="protein sequence ID" value="KNE65481.1"/>
    <property type="molecule type" value="Genomic_DNA"/>
</dbReference>
<dbReference type="PANTHER" id="PTHR11937">
    <property type="entry name" value="ACTIN"/>
    <property type="match status" value="1"/>
</dbReference>
<keyword evidence="4" id="KW-1185">Reference proteome</keyword>
<dbReference type="SMART" id="SM00268">
    <property type="entry name" value="ACTIN"/>
    <property type="match status" value="1"/>
</dbReference>
<dbReference type="eggNOG" id="KOG0797">
    <property type="taxonomic scope" value="Eukaryota"/>
</dbReference>
<comment type="similarity">
    <text evidence="1">Belongs to the actin family.</text>
</comment>
<feature type="region of interest" description="Disordered" evidence="2">
    <location>
        <begin position="572"/>
        <end position="622"/>
    </location>
</feature>